<name>G8R5X2_OWEHD</name>
<feature type="signal peptide" evidence="1">
    <location>
        <begin position="1"/>
        <end position="17"/>
    </location>
</feature>
<evidence type="ECO:0000256" key="1">
    <source>
        <dbReference type="SAM" id="SignalP"/>
    </source>
</evidence>
<organism evidence="2 3">
    <name type="scientific">Owenweeksia hongkongensis (strain DSM 17368 / CIP 108786 / JCM 12287 / NRRL B-23963 / UST20020801)</name>
    <dbReference type="NCBI Taxonomy" id="926562"/>
    <lineage>
        <taxon>Bacteria</taxon>
        <taxon>Pseudomonadati</taxon>
        <taxon>Bacteroidota</taxon>
        <taxon>Flavobacteriia</taxon>
        <taxon>Flavobacteriales</taxon>
        <taxon>Owenweeksiaceae</taxon>
        <taxon>Owenweeksia</taxon>
    </lineage>
</organism>
<evidence type="ECO:0000313" key="3">
    <source>
        <dbReference type="Proteomes" id="UP000005631"/>
    </source>
</evidence>
<dbReference type="OrthoDB" id="266279at2"/>
<evidence type="ECO:0008006" key="4">
    <source>
        <dbReference type="Google" id="ProtNLM"/>
    </source>
</evidence>
<dbReference type="HOGENOM" id="CLU_1365080_0_0_10"/>
<keyword evidence="3" id="KW-1185">Reference proteome</keyword>
<feature type="chain" id="PRO_5003514716" description="Lipoprotein" evidence="1">
    <location>
        <begin position="18"/>
        <end position="200"/>
    </location>
</feature>
<dbReference type="EMBL" id="CP003156">
    <property type="protein sequence ID" value="AEV31120.1"/>
    <property type="molecule type" value="Genomic_DNA"/>
</dbReference>
<dbReference type="PROSITE" id="PS51257">
    <property type="entry name" value="PROKAR_LIPOPROTEIN"/>
    <property type="match status" value="1"/>
</dbReference>
<evidence type="ECO:0000313" key="2">
    <source>
        <dbReference type="EMBL" id="AEV31120.1"/>
    </source>
</evidence>
<keyword evidence="1" id="KW-0732">Signal</keyword>
<reference evidence="2 3" key="1">
    <citation type="journal article" date="2012" name="Stand. Genomic Sci.">
        <title>Genome sequence of the orange-pigmented seawater bacterium Owenweeksia hongkongensis type strain (UST20020801(T)).</title>
        <authorList>
            <person name="Riedel T."/>
            <person name="Held B."/>
            <person name="Nolan M."/>
            <person name="Lucas S."/>
            <person name="Lapidus A."/>
            <person name="Tice H."/>
            <person name="Del Rio T.G."/>
            <person name="Cheng J.F."/>
            <person name="Han C."/>
            <person name="Tapia R."/>
            <person name="Goodwin L.A."/>
            <person name="Pitluck S."/>
            <person name="Liolios K."/>
            <person name="Mavromatis K."/>
            <person name="Pagani I."/>
            <person name="Ivanova N."/>
            <person name="Mikhailova N."/>
            <person name="Pati A."/>
            <person name="Chen A."/>
            <person name="Palaniappan K."/>
            <person name="Rohde M."/>
            <person name="Tindall B.J."/>
            <person name="Detter J.C."/>
            <person name="Goker M."/>
            <person name="Woyke T."/>
            <person name="Bristow J."/>
            <person name="Eisen J.A."/>
            <person name="Markowitz V."/>
            <person name="Hugenholtz P."/>
            <person name="Klenk H.P."/>
            <person name="Kyrpides N.C."/>
        </authorList>
    </citation>
    <scope>NUCLEOTIDE SEQUENCE</scope>
    <source>
        <strain evidence="3">DSM 17368 / JCM 12287 / NRRL B-23963</strain>
    </source>
</reference>
<protein>
    <recommendedName>
        <fullName evidence="4">Lipoprotein</fullName>
    </recommendedName>
</protein>
<sequence length="200" mass="21545">MKTYVKIPMLATLLAVAISSCNKEDKNEVIQQPLSQTVDASDPDAMSAALVISGAIRHQGELPTPTSMSTQNPKIKNGKGLQFSQEGGIVKLKFAFEPGADNHEYGGCFIQVRGAADYFKVKATNPSSAQAIAIELPKKLVGANFIIDFRAYDVNDVISEVSSSSVVLGSIHSSPSVLIPEPHLQEAYLEKRDSKKILNN</sequence>
<dbReference type="KEGG" id="oho:Oweho_0098"/>
<proteinExistence type="predicted"/>
<dbReference type="Proteomes" id="UP000005631">
    <property type="component" value="Chromosome"/>
</dbReference>
<accession>G8R5X2</accession>
<dbReference type="AlphaFoldDB" id="G8R5X2"/>
<dbReference type="RefSeq" id="WP_014200481.1">
    <property type="nucleotide sequence ID" value="NC_016599.1"/>
</dbReference>
<gene>
    <name evidence="2" type="ordered locus">Oweho_0098</name>
</gene>